<dbReference type="AlphaFoldDB" id="A0A4D4LQ28"/>
<reference evidence="2 3" key="1">
    <citation type="journal article" date="2020" name="Int. J. Syst. Evol. Microbiol.">
        <title>Reclassification of Streptomyces castelarensis and Streptomyces sporoclivatus as later heterotypic synonyms of Streptomyces antimycoticus.</title>
        <authorList>
            <person name="Komaki H."/>
            <person name="Tamura T."/>
        </authorList>
    </citation>
    <scope>NUCLEOTIDE SEQUENCE [LARGE SCALE GENOMIC DNA]</scope>
    <source>
        <strain evidence="2 3">NBRC 13459</strain>
    </source>
</reference>
<evidence type="ECO:0000313" key="3">
    <source>
        <dbReference type="Proteomes" id="UP000301309"/>
    </source>
</evidence>
<keyword evidence="3" id="KW-1185">Reference proteome</keyword>
<dbReference type="Proteomes" id="UP000301309">
    <property type="component" value="Unassembled WGS sequence"/>
</dbReference>
<name>A0A4D4LQ28_STRVO</name>
<proteinExistence type="predicted"/>
<sequence length="84" mass="8789">MRAGIPEARVVSRKAMKGNASFETSTSGARWATTSRDRGPTTAIVAHCSVTEVQWTSSSGHSVCSHSSSQSRTAAAPPVVVVMK</sequence>
<feature type="compositionally biased region" description="Polar residues" evidence="1">
    <location>
        <begin position="21"/>
        <end position="34"/>
    </location>
</feature>
<organism evidence="2 3">
    <name type="scientific">Streptomyces violaceusniger</name>
    <dbReference type="NCBI Taxonomy" id="68280"/>
    <lineage>
        <taxon>Bacteria</taxon>
        <taxon>Bacillati</taxon>
        <taxon>Actinomycetota</taxon>
        <taxon>Actinomycetes</taxon>
        <taxon>Kitasatosporales</taxon>
        <taxon>Streptomycetaceae</taxon>
        <taxon>Streptomyces</taxon>
        <taxon>Streptomyces violaceusniger group</taxon>
    </lineage>
</organism>
<protein>
    <submittedName>
        <fullName evidence="2">Uncharacterized protein</fullName>
    </submittedName>
</protein>
<accession>A0A4D4LQ28</accession>
<feature type="compositionally biased region" description="Low complexity" evidence="1">
    <location>
        <begin position="59"/>
        <end position="71"/>
    </location>
</feature>
<evidence type="ECO:0000256" key="1">
    <source>
        <dbReference type="SAM" id="MobiDB-lite"/>
    </source>
</evidence>
<feature type="region of interest" description="Disordered" evidence="1">
    <location>
        <begin position="1"/>
        <end position="38"/>
    </location>
</feature>
<feature type="region of interest" description="Disordered" evidence="1">
    <location>
        <begin position="59"/>
        <end position="84"/>
    </location>
</feature>
<dbReference type="EMBL" id="BJHW01000002">
    <property type="protein sequence ID" value="GDY59959.1"/>
    <property type="molecule type" value="Genomic_DNA"/>
</dbReference>
<comment type="caution">
    <text evidence="2">The sequence shown here is derived from an EMBL/GenBank/DDBJ whole genome shotgun (WGS) entry which is preliminary data.</text>
</comment>
<gene>
    <name evidence="2" type="ORF">SVIO_105820</name>
</gene>
<evidence type="ECO:0000313" key="2">
    <source>
        <dbReference type="EMBL" id="GDY59959.1"/>
    </source>
</evidence>